<name>D5HAX7_SALRM</name>
<dbReference type="NCBIfam" id="NF037962">
    <property type="entry name" value="arsenic_eff"/>
    <property type="match status" value="1"/>
</dbReference>
<feature type="transmembrane region" description="Helical" evidence="2">
    <location>
        <begin position="406"/>
        <end position="426"/>
    </location>
</feature>
<evidence type="ECO:0000313" key="3">
    <source>
        <dbReference type="EMBL" id="CBH25182.1"/>
    </source>
</evidence>
<feature type="transmembrane region" description="Helical" evidence="2">
    <location>
        <begin position="296"/>
        <end position="314"/>
    </location>
</feature>
<feature type="transmembrane region" description="Helical" evidence="2">
    <location>
        <begin position="107"/>
        <end position="129"/>
    </location>
</feature>
<evidence type="ECO:0000256" key="2">
    <source>
        <dbReference type="SAM" id="Phobius"/>
    </source>
</evidence>
<accession>D5HAX7</accession>
<dbReference type="Pfam" id="PF11449">
    <property type="entry name" value="ArsP_2"/>
    <property type="match status" value="1"/>
</dbReference>
<keyword evidence="2" id="KW-0472">Membrane</keyword>
<dbReference type="PATRIC" id="fig|761659.10.peg.2464"/>
<dbReference type="KEGG" id="srm:SRM_02261"/>
<keyword evidence="2" id="KW-0812">Transmembrane</keyword>
<feature type="region of interest" description="Disordered" evidence="1">
    <location>
        <begin position="249"/>
        <end position="280"/>
    </location>
</feature>
<evidence type="ECO:0008006" key="5">
    <source>
        <dbReference type="Google" id="ProtNLM"/>
    </source>
</evidence>
<evidence type="ECO:0000256" key="1">
    <source>
        <dbReference type="SAM" id="MobiDB-lite"/>
    </source>
</evidence>
<feature type="transmembrane region" description="Helical" evidence="2">
    <location>
        <begin position="68"/>
        <end position="86"/>
    </location>
</feature>
<feature type="region of interest" description="Disordered" evidence="1">
    <location>
        <begin position="211"/>
        <end position="235"/>
    </location>
</feature>
<evidence type="ECO:0000313" key="4">
    <source>
        <dbReference type="Proteomes" id="UP000000933"/>
    </source>
</evidence>
<feature type="transmembrane region" description="Helical" evidence="2">
    <location>
        <begin position="149"/>
        <end position="179"/>
    </location>
</feature>
<dbReference type="EMBL" id="FP565814">
    <property type="protein sequence ID" value="CBH25182.1"/>
    <property type="molecule type" value="Genomic_DNA"/>
</dbReference>
<reference evidence="3 4" key="1">
    <citation type="journal article" date="2010" name="ISME J.">
        <title>Fine-scale evolution: genomic, phenotypic and ecological differentiation in two coexisting Salinibacter ruber strains.</title>
        <authorList>
            <person name="Pena A."/>
            <person name="Teeling H."/>
            <person name="Huerta-Cepas J."/>
            <person name="Santos F."/>
            <person name="Yarza P."/>
            <person name="Brito-Echeverria J."/>
            <person name="Lucio M."/>
            <person name="Schmitt-Kopplin P."/>
            <person name="Meseguer I."/>
            <person name="Schenowitz C."/>
            <person name="Dossat C."/>
            <person name="Barbe V."/>
            <person name="Dopazo J."/>
            <person name="Rossello-Mora R."/>
            <person name="Schuler M."/>
            <person name="Glockner F.O."/>
            <person name="Amann R."/>
            <person name="Gabaldon T."/>
            <person name="Anton J."/>
        </authorList>
    </citation>
    <scope>NUCLEOTIDE SEQUENCE [LARGE SCALE GENOMIC DNA]</scope>
    <source>
        <strain evidence="3 4">M8</strain>
    </source>
</reference>
<dbReference type="Proteomes" id="UP000000933">
    <property type="component" value="Chromosome"/>
</dbReference>
<feature type="transmembrane region" description="Helical" evidence="2">
    <location>
        <begin position="472"/>
        <end position="495"/>
    </location>
</feature>
<keyword evidence="2" id="KW-1133">Transmembrane helix</keyword>
<protein>
    <recommendedName>
        <fullName evidence="5">Arsenic efflux protein</fullName>
    </recommendedName>
</protein>
<feature type="transmembrane region" description="Helical" evidence="2">
    <location>
        <begin position="369"/>
        <end position="394"/>
    </location>
</feature>
<dbReference type="InterPro" id="IPR021552">
    <property type="entry name" value="ArsP_2"/>
</dbReference>
<organism evidence="3 4">
    <name type="scientific">Salinibacter ruber (strain M8)</name>
    <dbReference type="NCBI Taxonomy" id="761659"/>
    <lineage>
        <taxon>Bacteria</taxon>
        <taxon>Pseudomonadati</taxon>
        <taxon>Rhodothermota</taxon>
        <taxon>Rhodothermia</taxon>
        <taxon>Rhodothermales</taxon>
        <taxon>Salinibacteraceae</taxon>
        <taxon>Salinibacter</taxon>
    </lineage>
</organism>
<dbReference type="AlphaFoldDB" id="D5HAX7"/>
<reference evidence="4" key="2">
    <citation type="submission" date="2010-04" db="EMBL/GenBank/DDBJ databases">
        <title>Genome sequence of Salinibacter ruber M8.</title>
        <authorList>
            <consortium name="Genoscope"/>
        </authorList>
    </citation>
    <scope>NUCLEOTIDE SEQUENCE [LARGE SCALE GENOMIC DNA]</scope>
    <source>
        <strain evidence="4">M8</strain>
    </source>
</reference>
<sequence length="506" mass="52473">MRRVCRPLPRGTRNDLATAKLLYCPRKLGAVPTRTRRCAPPTRSRPPLSRLMLPQDALDILIVSIRDGFVQVSAFVAVTVLLFSYLQYRTSGRIVTFLRNHRRMQPIAGALLGLTPGCGGAIVAMPLYIRGTISFGSVVATLGATAGDSAFVILAIAPGAGVYAYGLAFAASVAFGYAIDHWGLGVRRIDAAVERVAAVMRPGNVAASSVVAGGHGTATGSPEAPRPGDAGSAAVARSSPARLDGALSAPDAAPAGTASSCPPPSDASGPHESADASGATNGASGVLTTISHVVHLLWWGVAAAGLVAGVMYLARGAPEVAVEVAPTFFGLFTVAGVTGTVLSFYLYVVGRHYMDEAGAGRLRDRFGSAYETFQHAAMETSMVTVWVLAGYLLYEYTMGLFALDLRALSTMAGVFAPAAGAALGIVPGCTPQIIFAQLYAVEEVIPFSALAANAISQDGDALFPLMAIDMKAALIATIYTTIPALVVGALVYYLWPFARFGFGVLG</sequence>
<proteinExistence type="predicted"/>
<feature type="transmembrane region" description="Helical" evidence="2">
    <location>
        <begin position="326"/>
        <end position="348"/>
    </location>
</feature>
<gene>
    <name evidence="3" type="ordered locus">SRM_02261</name>
</gene>
<dbReference type="HOGENOM" id="CLU_054164_0_0_10"/>